<gene>
    <name evidence="4" type="ORF">PDIGIT_LOCUS6771</name>
</gene>
<evidence type="ECO:0008006" key="6">
    <source>
        <dbReference type="Google" id="ProtNLM"/>
    </source>
</evidence>
<dbReference type="OrthoDB" id="626167at2759"/>
<dbReference type="InterPro" id="IPR035994">
    <property type="entry name" value="Nucleoside_phosphorylase_sf"/>
</dbReference>
<dbReference type="SUPFAM" id="SSF53167">
    <property type="entry name" value="Purine and uridine phosphorylases"/>
    <property type="match status" value="1"/>
</dbReference>
<evidence type="ECO:0000313" key="5">
    <source>
        <dbReference type="Proteomes" id="UP001152607"/>
    </source>
</evidence>
<name>A0A9W4XJB1_9PLEO</name>
<dbReference type="InterPro" id="IPR011990">
    <property type="entry name" value="TPR-like_helical_dom_sf"/>
</dbReference>
<dbReference type="Pfam" id="PF13424">
    <property type="entry name" value="TPR_12"/>
    <property type="match status" value="3"/>
</dbReference>
<dbReference type="Pfam" id="PF01048">
    <property type="entry name" value="PNP_UDP_1"/>
    <property type="match status" value="1"/>
</dbReference>
<dbReference type="SMART" id="SM00028">
    <property type="entry name" value="TPR"/>
    <property type="match status" value="6"/>
</dbReference>
<evidence type="ECO:0000313" key="4">
    <source>
        <dbReference type="EMBL" id="CAI6333723.1"/>
    </source>
</evidence>
<accession>A0A9W4XJB1</accession>
<dbReference type="Pfam" id="PF00931">
    <property type="entry name" value="NB-ARC"/>
    <property type="match status" value="1"/>
</dbReference>
<dbReference type="InterPro" id="IPR027417">
    <property type="entry name" value="P-loop_NTPase"/>
</dbReference>
<evidence type="ECO:0000259" key="2">
    <source>
        <dbReference type="Pfam" id="PF00931"/>
    </source>
</evidence>
<keyword evidence="5" id="KW-1185">Reference proteome</keyword>
<protein>
    <recommendedName>
        <fullName evidence="6">Kinesin light chain</fullName>
    </recommendedName>
</protein>
<evidence type="ECO:0000256" key="1">
    <source>
        <dbReference type="SAM" id="MobiDB-lite"/>
    </source>
</evidence>
<dbReference type="InterPro" id="IPR053137">
    <property type="entry name" value="NLR-like"/>
</dbReference>
<dbReference type="InterPro" id="IPR002182">
    <property type="entry name" value="NB-ARC"/>
</dbReference>
<dbReference type="InterPro" id="IPR000845">
    <property type="entry name" value="Nucleoside_phosphorylase_d"/>
</dbReference>
<feature type="domain" description="Nucleoside phosphorylase" evidence="3">
    <location>
        <begin position="41"/>
        <end position="322"/>
    </location>
</feature>
<dbReference type="SUPFAM" id="SSF48452">
    <property type="entry name" value="TPR-like"/>
    <property type="match status" value="4"/>
</dbReference>
<feature type="domain" description="NB-ARC" evidence="2">
    <location>
        <begin position="357"/>
        <end position="527"/>
    </location>
</feature>
<dbReference type="PANTHER" id="PTHR46082">
    <property type="entry name" value="ATP/GTP-BINDING PROTEIN-RELATED"/>
    <property type="match status" value="1"/>
</dbReference>
<sequence>MTSGHTRLRLSCADYHVAWVCALADVELLPARLMLDEEHPTPSYNTHYDENTYICGSISGHAVVIATCPQGETGNVNAGRLTGSLFKTFPSIRVAVLVGIGGGIPRTEEDAEDSLNNIHLGDVVVGWPGDGKPACVYHDRGRSKPNGEFEMVGTMQSPDWRLINALGILVSDHELEKTTFDHQLARLRRHKLHRRFAHPGVEHDRLFKASYSHVGNSKSNCAACDYSQLVQRPQRTEQEARGMVFHQGRVATGNSVIRDGKLRDDIGIRCDGALCVEMEAAGVDVNRRCLVIRGISDYADSHKSDLWQSHAAGNAAAFTRELLCRLQTTAVQEMQGVVEVAPWLVPLARPQSFVGREPQLDKIAKHIMSEKSNKLSIYGLGGCGKTALALEVAYRTREQQPECAIFWVPAVNREHFEQAYRDIAEALHIPGVLDDQTDVKQLVKVRLSDERTAKWLMIVDNADDAHILFSKTEKDELCRLIDFLPHSSKGSIVFTTRTKKVAVDLSGNSLLAIGELEKTEAIEVLKTRLDEEHEHQLEDETIVTNFLETVAFLALAIVQAVAFINKNGVALTDYIILYKSSEEEASALLSKEFEEQGRYSETENSIATTWFVSFEQIRRQDELASAYLCFMACVISNDIPKSMLLDEGSDVEQIEAIGTLKAYAFISERQNLRDQNGLQAKHQERTFDIHPLVHLAIRIWIKACGQWRVWVERTLDRLLEIVPLGDHSTIQVWTAYLPHAVHTVSQSTDVPDLDDEGTGIYILERIGWCEFVLGRYRASELARRKVVEWRMEVLGREHIHTLTAMNNLALTLGSLGKYQEAETMHRETSTLQKKLLGRENTETITCMSNLALVLSNLGDYGEAESIHRENVILRGQVLGENHPDTLTSMNCLTHVLKAQRRYEEAETLTRETLRLRENVLGEKHPHTLATLHSLASLLAKQRKYAGAEQMGRLAYEGLEKALGKDHPDTLMCMNNLAYALQKLGKLGAAKEMYQLALGGRERTLGDDHPFTVTSAYNLGHTFRELGDDALAEEMYWRAVKGYEKALGDYHFDTLNSVHSLASALQASKRLEAAEYMYRRALNGKEKTIGKDHHSTIRTVRHLADLLRCMHRYEEAVALYQRASAVLTVANGLEHSETQYCLSYQRELEHILHIQTIDTGNNGVDNDRSRSPDSTNYEELLGEMAIR</sequence>
<dbReference type="GO" id="GO:0003824">
    <property type="term" value="F:catalytic activity"/>
    <property type="evidence" value="ECO:0007669"/>
    <property type="project" value="InterPro"/>
</dbReference>
<dbReference type="Proteomes" id="UP001152607">
    <property type="component" value="Unassembled WGS sequence"/>
</dbReference>
<comment type="caution">
    <text evidence="4">The sequence shown here is derived from an EMBL/GenBank/DDBJ whole genome shotgun (WGS) entry which is preliminary data.</text>
</comment>
<reference evidence="4" key="1">
    <citation type="submission" date="2023-01" db="EMBL/GenBank/DDBJ databases">
        <authorList>
            <person name="Van Ghelder C."/>
            <person name="Rancurel C."/>
        </authorList>
    </citation>
    <scope>NUCLEOTIDE SEQUENCE</scope>
    <source>
        <strain evidence="4">CNCM I-4278</strain>
    </source>
</reference>
<evidence type="ECO:0000259" key="3">
    <source>
        <dbReference type="Pfam" id="PF01048"/>
    </source>
</evidence>
<dbReference type="Gene3D" id="3.40.50.300">
    <property type="entry name" value="P-loop containing nucleotide triphosphate hydrolases"/>
    <property type="match status" value="1"/>
</dbReference>
<dbReference type="PANTHER" id="PTHR46082:SF6">
    <property type="entry name" value="AAA+ ATPASE DOMAIN-CONTAINING PROTEIN-RELATED"/>
    <property type="match status" value="1"/>
</dbReference>
<organism evidence="4 5">
    <name type="scientific">Periconia digitata</name>
    <dbReference type="NCBI Taxonomy" id="1303443"/>
    <lineage>
        <taxon>Eukaryota</taxon>
        <taxon>Fungi</taxon>
        <taxon>Dikarya</taxon>
        <taxon>Ascomycota</taxon>
        <taxon>Pezizomycotina</taxon>
        <taxon>Dothideomycetes</taxon>
        <taxon>Pleosporomycetidae</taxon>
        <taxon>Pleosporales</taxon>
        <taxon>Massarineae</taxon>
        <taxon>Periconiaceae</taxon>
        <taxon>Periconia</taxon>
    </lineage>
</organism>
<proteinExistence type="predicted"/>
<dbReference type="AlphaFoldDB" id="A0A9W4XJB1"/>
<dbReference type="InterPro" id="IPR019734">
    <property type="entry name" value="TPR_rpt"/>
</dbReference>
<dbReference type="GO" id="GO:0009116">
    <property type="term" value="P:nucleoside metabolic process"/>
    <property type="evidence" value="ECO:0007669"/>
    <property type="project" value="InterPro"/>
</dbReference>
<dbReference type="SUPFAM" id="SSF52540">
    <property type="entry name" value="P-loop containing nucleoside triphosphate hydrolases"/>
    <property type="match status" value="1"/>
</dbReference>
<feature type="region of interest" description="Disordered" evidence="1">
    <location>
        <begin position="1158"/>
        <end position="1177"/>
    </location>
</feature>
<dbReference type="GO" id="GO:0043531">
    <property type="term" value="F:ADP binding"/>
    <property type="evidence" value="ECO:0007669"/>
    <property type="project" value="InterPro"/>
</dbReference>
<dbReference type="Gene3D" id="1.25.40.10">
    <property type="entry name" value="Tetratricopeptide repeat domain"/>
    <property type="match status" value="2"/>
</dbReference>
<dbReference type="EMBL" id="CAOQHR010000004">
    <property type="protein sequence ID" value="CAI6333723.1"/>
    <property type="molecule type" value="Genomic_DNA"/>
</dbReference>
<dbReference type="Gene3D" id="3.40.50.1580">
    <property type="entry name" value="Nucleoside phosphorylase domain"/>
    <property type="match status" value="1"/>
</dbReference>
<dbReference type="Pfam" id="PF13374">
    <property type="entry name" value="TPR_10"/>
    <property type="match status" value="2"/>
</dbReference>